<name>A0A560DGB1_9BRAD</name>
<comment type="caution">
    <text evidence="2">The sequence shown here is derived from an EMBL/GenBank/DDBJ whole genome shotgun (WGS) entry which is preliminary data.</text>
</comment>
<dbReference type="RefSeq" id="WP_145667108.1">
    <property type="nucleotide sequence ID" value="NZ_VITK01000007.1"/>
</dbReference>
<organism evidence="2 3">
    <name type="scientific">Bradyrhizobium stylosanthis</name>
    <dbReference type="NCBI Taxonomy" id="1803665"/>
    <lineage>
        <taxon>Bacteria</taxon>
        <taxon>Pseudomonadati</taxon>
        <taxon>Pseudomonadota</taxon>
        <taxon>Alphaproteobacteria</taxon>
        <taxon>Hyphomicrobiales</taxon>
        <taxon>Nitrobacteraceae</taxon>
        <taxon>Bradyrhizobium</taxon>
    </lineage>
</organism>
<dbReference type="EMBL" id="VITK01000007">
    <property type="protein sequence ID" value="TWA96102.1"/>
    <property type="molecule type" value="Genomic_DNA"/>
</dbReference>
<evidence type="ECO:0000256" key="1">
    <source>
        <dbReference type="SAM" id="SignalP"/>
    </source>
</evidence>
<sequence>MPTIARLFSRLVVFLALAAVPALPARAAETCPFITAQELAGAMPALKWSLISNQDGRGCIYQGGRGDTMMLSVFRNPDKDRAKELYATFVKTLGERMPLNAASGIGEEGQGGTTAAGAERQEASVVALSGDYILQISVYPTGRRADGALLGPITEAARIAIAKVGKSSERFGDCEWLTAADADGFLDNSTLTVQRTGAGSCMMFDREANTMTAAVIAMSRDTVVSMMKRASPCRHVAIPELGSEAFGEHSCTKGNGNAVTIYVWKNGRQALIVFAPVKPHPESGSVERLKAVAARVYGKL</sequence>
<gene>
    <name evidence="2" type="ORF">FBZ96_107294</name>
</gene>
<keyword evidence="3" id="KW-1185">Reference proteome</keyword>
<protein>
    <submittedName>
        <fullName evidence="2">Uncharacterized protein</fullName>
    </submittedName>
</protein>
<keyword evidence="1" id="KW-0732">Signal</keyword>
<proteinExistence type="predicted"/>
<dbReference type="OrthoDB" id="8201009at2"/>
<dbReference type="AlphaFoldDB" id="A0A560DGB1"/>
<dbReference type="Proteomes" id="UP000319949">
    <property type="component" value="Unassembled WGS sequence"/>
</dbReference>
<reference evidence="2 3" key="1">
    <citation type="submission" date="2019-06" db="EMBL/GenBank/DDBJ databases">
        <title>Genomic Encyclopedia of Type Strains, Phase IV (KMG-V): Genome sequencing to study the core and pangenomes of soil and plant-associated prokaryotes.</title>
        <authorList>
            <person name="Whitman W."/>
        </authorList>
    </citation>
    <scope>NUCLEOTIDE SEQUENCE [LARGE SCALE GENOMIC DNA]</scope>
    <source>
        <strain evidence="2 3">BR 510</strain>
    </source>
</reference>
<evidence type="ECO:0000313" key="3">
    <source>
        <dbReference type="Proteomes" id="UP000319949"/>
    </source>
</evidence>
<accession>A0A560DGB1</accession>
<feature type="signal peptide" evidence="1">
    <location>
        <begin position="1"/>
        <end position="27"/>
    </location>
</feature>
<feature type="chain" id="PRO_5022150497" evidence="1">
    <location>
        <begin position="28"/>
        <end position="300"/>
    </location>
</feature>
<evidence type="ECO:0000313" key="2">
    <source>
        <dbReference type="EMBL" id="TWA96102.1"/>
    </source>
</evidence>